<comment type="similarity">
    <text evidence="2">Belongs to the COX17 family.</text>
</comment>
<protein>
    <recommendedName>
        <fullName evidence="10">Cytochrome c oxidase copper chaperone</fullName>
    </recommendedName>
</protein>
<keyword evidence="4" id="KW-0186">Copper</keyword>
<accession>A0ABP0UAN3</accession>
<evidence type="ECO:0000313" key="8">
    <source>
        <dbReference type="EMBL" id="CAK9215928.1"/>
    </source>
</evidence>
<evidence type="ECO:0000256" key="1">
    <source>
        <dbReference type="ARBA" id="ARBA00004569"/>
    </source>
</evidence>
<evidence type="ECO:0000256" key="5">
    <source>
        <dbReference type="ARBA" id="ARBA00023128"/>
    </source>
</evidence>
<dbReference type="Gene3D" id="1.10.287.1130">
    <property type="entry name" value="CytochromE C oxidase copper chaperone"/>
    <property type="match status" value="1"/>
</dbReference>
<evidence type="ECO:0008006" key="10">
    <source>
        <dbReference type="Google" id="ProtNLM"/>
    </source>
</evidence>
<keyword evidence="7" id="KW-0143">Chaperone</keyword>
<dbReference type="InterPro" id="IPR007745">
    <property type="entry name" value="Cyt_c_oxidase_Cu-chaperone"/>
</dbReference>
<dbReference type="SUPFAM" id="SSF47072">
    <property type="entry name" value="Cysteine alpha-hairpin motif"/>
    <property type="match status" value="1"/>
</dbReference>
<comment type="subcellular location">
    <subcellularLocation>
        <location evidence="1">Mitochondrion intermembrane space</location>
    </subcellularLocation>
</comment>
<dbReference type="Pfam" id="PF05051">
    <property type="entry name" value="COX17"/>
    <property type="match status" value="1"/>
</dbReference>
<keyword evidence="5" id="KW-0496">Mitochondrion</keyword>
<keyword evidence="6" id="KW-1015">Disulfide bond</keyword>
<sequence length="94" mass="9881">MGNTVGIGSGSAESTVLATKESSASGSYMTGSLIDKDANVGSSEVATAKKKNICCACPEAKRLRDDCVVEHGQEACTKWIDAHLQCLRKEGFKV</sequence>
<dbReference type="PANTHER" id="PTHR16719">
    <property type="entry name" value="CYTOCHROME C OXIDASE COPPER CHAPERONE"/>
    <property type="match status" value="1"/>
</dbReference>
<evidence type="ECO:0000256" key="3">
    <source>
        <dbReference type="ARBA" id="ARBA00022723"/>
    </source>
</evidence>
<name>A0ABP0UAN3_9BRYO</name>
<keyword evidence="9" id="KW-1185">Reference proteome</keyword>
<organism evidence="8 9">
    <name type="scientific">Sphagnum troendelagicum</name>
    <dbReference type="NCBI Taxonomy" id="128251"/>
    <lineage>
        <taxon>Eukaryota</taxon>
        <taxon>Viridiplantae</taxon>
        <taxon>Streptophyta</taxon>
        <taxon>Embryophyta</taxon>
        <taxon>Bryophyta</taxon>
        <taxon>Sphagnophytina</taxon>
        <taxon>Sphagnopsida</taxon>
        <taxon>Sphagnales</taxon>
        <taxon>Sphagnaceae</taxon>
        <taxon>Sphagnum</taxon>
    </lineage>
</organism>
<dbReference type="PANTHER" id="PTHR16719:SF0">
    <property type="entry name" value="CYTOCHROME C OXIDASE COPPER CHAPERONE"/>
    <property type="match status" value="1"/>
</dbReference>
<gene>
    <name evidence="8" type="ORF">CSSPTR1EN2_LOCUS13077</name>
</gene>
<evidence type="ECO:0000256" key="7">
    <source>
        <dbReference type="ARBA" id="ARBA00023186"/>
    </source>
</evidence>
<evidence type="ECO:0000256" key="4">
    <source>
        <dbReference type="ARBA" id="ARBA00023008"/>
    </source>
</evidence>
<proteinExistence type="inferred from homology"/>
<evidence type="ECO:0000256" key="2">
    <source>
        <dbReference type="ARBA" id="ARBA00009241"/>
    </source>
</evidence>
<reference evidence="8" key="1">
    <citation type="submission" date="2024-02" db="EMBL/GenBank/DDBJ databases">
        <authorList>
            <consortium name="ELIXIR-Norway"/>
            <consortium name="Elixir Norway"/>
        </authorList>
    </citation>
    <scope>NUCLEOTIDE SEQUENCE</scope>
</reference>
<dbReference type="Proteomes" id="UP001497512">
    <property type="component" value="Chromosome 2"/>
</dbReference>
<evidence type="ECO:0000313" key="9">
    <source>
        <dbReference type="Proteomes" id="UP001497512"/>
    </source>
</evidence>
<dbReference type="PROSITE" id="PS51808">
    <property type="entry name" value="CHCH"/>
    <property type="match status" value="1"/>
</dbReference>
<evidence type="ECO:0000256" key="6">
    <source>
        <dbReference type="ARBA" id="ARBA00023157"/>
    </source>
</evidence>
<keyword evidence="3" id="KW-0479">Metal-binding</keyword>
<dbReference type="InterPro" id="IPR009069">
    <property type="entry name" value="Cys_alpha_HP_mot_SF"/>
</dbReference>
<dbReference type="EMBL" id="OZ019894">
    <property type="protein sequence ID" value="CAK9215928.1"/>
    <property type="molecule type" value="Genomic_DNA"/>
</dbReference>